<evidence type="ECO:0000313" key="3">
    <source>
        <dbReference type="Proteomes" id="UP000215506"/>
    </source>
</evidence>
<protein>
    <recommendedName>
        <fullName evidence="4">ATP synthase protein I</fullName>
    </recommendedName>
</protein>
<feature type="transmembrane region" description="Helical" evidence="1">
    <location>
        <begin position="126"/>
        <end position="148"/>
    </location>
</feature>
<comment type="caution">
    <text evidence="2">The sequence shown here is derived from an EMBL/GenBank/DDBJ whole genome shotgun (WGS) entry which is preliminary data.</text>
</comment>
<dbReference type="AlphaFoldDB" id="A0A231GUJ3"/>
<feature type="transmembrane region" description="Helical" evidence="1">
    <location>
        <begin position="63"/>
        <end position="86"/>
    </location>
</feature>
<reference evidence="2 3" key="1">
    <citation type="submission" date="2017-07" db="EMBL/GenBank/DDBJ databases">
        <title>First draft Genome Sequence of Nocardia cerradoensis isolated from human infection.</title>
        <authorList>
            <person name="Carrasco G."/>
        </authorList>
    </citation>
    <scope>NUCLEOTIDE SEQUENCE [LARGE SCALE GENOMIC DNA]</scope>
    <source>
        <strain evidence="2 3">CNM20130759</strain>
    </source>
</reference>
<feature type="transmembrane region" description="Helical" evidence="1">
    <location>
        <begin position="35"/>
        <end position="57"/>
    </location>
</feature>
<name>A0A231GUJ3_9NOCA</name>
<dbReference type="Proteomes" id="UP000215506">
    <property type="component" value="Unassembled WGS sequence"/>
</dbReference>
<organism evidence="2 3">
    <name type="scientific">Nocardia cerradoensis</name>
    <dbReference type="NCBI Taxonomy" id="85688"/>
    <lineage>
        <taxon>Bacteria</taxon>
        <taxon>Bacillati</taxon>
        <taxon>Actinomycetota</taxon>
        <taxon>Actinomycetes</taxon>
        <taxon>Mycobacteriales</taxon>
        <taxon>Nocardiaceae</taxon>
        <taxon>Nocardia</taxon>
    </lineage>
</organism>
<keyword evidence="3" id="KW-1185">Reference proteome</keyword>
<keyword evidence="1" id="KW-0812">Transmembrane</keyword>
<evidence type="ECO:0000313" key="2">
    <source>
        <dbReference type="EMBL" id="OXR40215.1"/>
    </source>
</evidence>
<feature type="transmembrane region" description="Helical" evidence="1">
    <location>
        <begin position="98"/>
        <end position="120"/>
    </location>
</feature>
<dbReference type="EMBL" id="NGAF01000037">
    <property type="protein sequence ID" value="OXR40215.1"/>
    <property type="molecule type" value="Genomic_DNA"/>
</dbReference>
<sequence>MKWSGSAVAASKERVKWLDVSTAPELHPDAPLRAALRYGIAGLCVLVVVSVVAGSIVAGWAGFWGALIGSAIGGFFILTTAALVLFSAKLDSGIQGMVMLASWIGKILVVMIVVAILHQFDFYSPGTLFLTVVGALLIVLGAETYGLLRQRVPVIDPPAGSADQDRSNV</sequence>
<evidence type="ECO:0008006" key="4">
    <source>
        <dbReference type="Google" id="ProtNLM"/>
    </source>
</evidence>
<keyword evidence="1" id="KW-0472">Membrane</keyword>
<keyword evidence="1" id="KW-1133">Transmembrane helix</keyword>
<evidence type="ECO:0000256" key="1">
    <source>
        <dbReference type="SAM" id="Phobius"/>
    </source>
</evidence>
<proteinExistence type="predicted"/>
<gene>
    <name evidence="2" type="ORF">B7C42_07730</name>
</gene>
<accession>A0A231GUJ3</accession>